<proteinExistence type="predicted"/>
<dbReference type="EMBL" id="JBCEZU010000329">
    <property type="protein sequence ID" value="KAK9521281.1"/>
    <property type="molecule type" value="Genomic_DNA"/>
</dbReference>
<dbReference type="AlphaFoldDB" id="A0AAW1EFP9"/>
<accession>A0AAW1EFP9</accession>
<protein>
    <submittedName>
        <fullName evidence="1">Uncharacterized protein</fullName>
    </submittedName>
</protein>
<comment type="caution">
    <text evidence="1">The sequence shown here is derived from an EMBL/GenBank/DDBJ whole genome shotgun (WGS) entry which is preliminary data.</text>
</comment>
<evidence type="ECO:0000313" key="2">
    <source>
        <dbReference type="Proteomes" id="UP001488805"/>
    </source>
</evidence>
<organism evidence="1 2">
    <name type="scientific">Zoarces viviparus</name>
    <name type="common">Viviparous eelpout</name>
    <name type="synonym">Blennius viviparus</name>
    <dbReference type="NCBI Taxonomy" id="48416"/>
    <lineage>
        <taxon>Eukaryota</taxon>
        <taxon>Metazoa</taxon>
        <taxon>Chordata</taxon>
        <taxon>Craniata</taxon>
        <taxon>Vertebrata</taxon>
        <taxon>Euteleostomi</taxon>
        <taxon>Actinopterygii</taxon>
        <taxon>Neopterygii</taxon>
        <taxon>Teleostei</taxon>
        <taxon>Neoteleostei</taxon>
        <taxon>Acanthomorphata</taxon>
        <taxon>Eupercaria</taxon>
        <taxon>Perciformes</taxon>
        <taxon>Cottioidei</taxon>
        <taxon>Zoarcales</taxon>
        <taxon>Zoarcidae</taxon>
        <taxon>Zoarcinae</taxon>
        <taxon>Zoarces</taxon>
    </lineage>
</organism>
<name>A0AAW1EFP9_ZOAVI</name>
<sequence>METIQLQRPYTQTLATVDGSSFTHLLDDYESFCLESITTASTAMESPAALAQTTQSKDLAEVGEVVPLMLNVDDMMDLLDDDDSFCPRSIPLPPWMESPAAPAESGDLDLAEELEALVARLMEPLPLEAEPQLISMTDIFPAEDHTDVFILTVR</sequence>
<gene>
    <name evidence="1" type="ORF">VZT92_021100</name>
</gene>
<evidence type="ECO:0000313" key="1">
    <source>
        <dbReference type="EMBL" id="KAK9521281.1"/>
    </source>
</evidence>
<keyword evidence="2" id="KW-1185">Reference proteome</keyword>
<dbReference type="Proteomes" id="UP001488805">
    <property type="component" value="Unassembled WGS sequence"/>
</dbReference>
<reference evidence="1 2" key="1">
    <citation type="journal article" date="2024" name="Genome Biol. Evol.">
        <title>Chromosome-level genome assembly of the viviparous eelpout Zoarces viviparus.</title>
        <authorList>
            <person name="Fuhrmann N."/>
            <person name="Brasseur M.V."/>
            <person name="Bakowski C.E."/>
            <person name="Podsiadlowski L."/>
            <person name="Prost S."/>
            <person name="Krehenwinkel H."/>
            <person name="Mayer C."/>
        </authorList>
    </citation>
    <scope>NUCLEOTIDE SEQUENCE [LARGE SCALE GENOMIC DNA]</scope>
    <source>
        <strain evidence="1">NO-MEL_2022_Ind0_liver</strain>
    </source>
</reference>